<evidence type="ECO:0000256" key="2">
    <source>
        <dbReference type="ARBA" id="ARBA00022723"/>
    </source>
</evidence>
<keyword evidence="2" id="KW-0479">Metal-binding</keyword>
<keyword evidence="3" id="KW-0408">Iron</keyword>
<keyword evidence="1" id="KW-0949">S-adenosyl-L-methionine</keyword>
<dbReference type="InterPro" id="IPR013785">
    <property type="entry name" value="Aldolase_TIM"/>
</dbReference>
<reference evidence="6" key="1">
    <citation type="submission" date="2020-03" db="EMBL/GenBank/DDBJ databases">
        <title>The deep terrestrial virosphere.</title>
        <authorList>
            <person name="Holmfeldt K."/>
            <person name="Nilsson E."/>
            <person name="Simone D."/>
            <person name="Lopez-Fernandez M."/>
            <person name="Wu X."/>
            <person name="de Brujin I."/>
            <person name="Lundin D."/>
            <person name="Andersson A."/>
            <person name="Bertilsson S."/>
            <person name="Dopson M."/>
        </authorList>
    </citation>
    <scope>NUCLEOTIDE SEQUENCE</scope>
    <source>
        <strain evidence="6">MM171B00830</strain>
    </source>
</reference>
<dbReference type="PANTHER" id="PTHR43273">
    <property type="entry name" value="ANAEROBIC SULFATASE-MATURATING ENZYME HOMOLOG ASLB-RELATED"/>
    <property type="match status" value="1"/>
</dbReference>
<dbReference type="SFLD" id="SFLDG01384">
    <property type="entry name" value="thioether_bond_formation_requi"/>
    <property type="match status" value="1"/>
</dbReference>
<dbReference type="SUPFAM" id="SSF102114">
    <property type="entry name" value="Radical SAM enzymes"/>
    <property type="match status" value="1"/>
</dbReference>
<dbReference type="InterPro" id="IPR007197">
    <property type="entry name" value="rSAM"/>
</dbReference>
<dbReference type="SFLD" id="SFLDG01386">
    <property type="entry name" value="main_SPASM_domain-containing"/>
    <property type="match status" value="1"/>
</dbReference>
<accession>A0A6M3M5V6</accession>
<feature type="domain" description="Radical SAM core" evidence="5">
    <location>
        <begin position="1"/>
        <end position="234"/>
    </location>
</feature>
<dbReference type="InterPro" id="IPR058240">
    <property type="entry name" value="rSAM_sf"/>
</dbReference>
<evidence type="ECO:0000256" key="1">
    <source>
        <dbReference type="ARBA" id="ARBA00022691"/>
    </source>
</evidence>
<dbReference type="Gene3D" id="3.20.20.70">
    <property type="entry name" value="Aldolase class I"/>
    <property type="match status" value="1"/>
</dbReference>
<dbReference type="GO" id="GO:0016491">
    <property type="term" value="F:oxidoreductase activity"/>
    <property type="evidence" value="ECO:0007669"/>
    <property type="project" value="InterPro"/>
</dbReference>
<proteinExistence type="predicted"/>
<keyword evidence="4" id="KW-0411">Iron-sulfur</keyword>
<evidence type="ECO:0000259" key="5">
    <source>
        <dbReference type="PROSITE" id="PS51918"/>
    </source>
</evidence>
<dbReference type="CDD" id="cd01335">
    <property type="entry name" value="Radical_SAM"/>
    <property type="match status" value="1"/>
</dbReference>
<sequence>MIPIVNASFNLTQRCNLKCSYCFTNGKTDKTMSFDTAKKCVDFLIKQAVEAKDEELINHQRAIDISFWGGEPLLEWDLLKKIVLYAEQVIPKGVRVQFGGTTNGTLLTPEKFNFLSQHKIFFMVSLDGTSETHDRYRVRENGKGSHKIVMKNVIQALKRWPFYKVRISPYPERIGHFYEDIKYLVDHKCYNIMFSPVYEHEWTEIHWQTWKEQCFKVVDMITEYKKRGIKIDIEHFRSYCRSDNSKWPCGAGRFYIGFDCDGSIWPCHRFIKFIDQQPWQEKEMCIGHVELGITRPEIRQQFIDFNPKCGDCEYSKNTPCHGGCFGINYDLVGKINTPYPGLCKYVEMQHKVSMYFKEKVGIEEREMNQRSCICYNMCYLEGTPDQIVDMDNSGISCHCNNTNYTGDLDTEKVARSVKNIQVNPYDILKRVEALEKKVKELEFNKSGQ</sequence>
<gene>
    <name evidence="6" type="ORF">MM171B00830_0011</name>
</gene>
<dbReference type="PANTHER" id="PTHR43273:SF8">
    <property type="entry name" value="RADICAL SAM DOMAIN PROTEIN"/>
    <property type="match status" value="1"/>
</dbReference>
<dbReference type="GO" id="GO:0046872">
    <property type="term" value="F:metal ion binding"/>
    <property type="evidence" value="ECO:0007669"/>
    <property type="project" value="UniProtKB-KW"/>
</dbReference>
<dbReference type="InterPro" id="IPR023867">
    <property type="entry name" value="Sulphatase_maturase_rSAM"/>
</dbReference>
<dbReference type="SFLD" id="SFLDG01067">
    <property type="entry name" value="SPASM/twitch_domain_containing"/>
    <property type="match status" value="1"/>
</dbReference>
<dbReference type="GO" id="GO:0051536">
    <property type="term" value="F:iron-sulfur cluster binding"/>
    <property type="evidence" value="ECO:0007669"/>
    <property type="project" value="UniProtKB-KW"/>
</dbReference>
<evidence type="ECO:0000313" key="6">
    <source>
        <dbReference type="EMBL" id="QJB03261.1"/>
    </source>
</evidence>
<dbReference type="PROSITE" id="PS51918">
    <property type="entry name" value="RADICAL_SAM"/>
    <property type="match status" value="1"/>
</dbReference>
<organism evidence="6">
    <name type="scientific">viral metagenome</name>
    <dbReference type="NCBI Taxonomy" id="1070528"/>
    <lineage>
        <taxon>unclassified sequences</taxon>
        <taxon>metagenomes</taxon>
        <taxon>organismal metagenomes</taxon>
    </lineage>
</organism>
<dbReference type="AlphaFoldDB" id="A0A6M3M5V6"/>
<evidence type="ECO:0000256" key="3">
    <source>
        <dbReference type="ARBA" id="ARBA00023004"/>
    </source>
</evidence>
<dbReference type="Pfam" id="PF04055">
    <property type="entry name" value="Radical_SAM"/>
    <property type="match status" value="1"/>
</dbReference>
<protein>
    <submittedName>
        <fullName evidence="6">Putative iron-sulfur binding domain containing protein</fullName>
    </submittedName>
</protein>
<name>A0A6M3M5V6_9ZZZZ</name>
<dbReference type="EMBL" id="MT143834">
    <property type="protein sequence ID" value="QJB03261.1"/>
    <property type="molecule type" value="Genomic_DNA"/>
</dbReference>
<dbReference type="SFLD" id="SFLDS00029">
    <property type="entry name" value="Radical_SAM"/>
    <property type="match status" value="1"/>
</dbReference>
<evidence type="ECO:0000256" key="4">
    <source>
        <dbReference type="ARBA" id="ARBA00023014"/>
    </source>
</evidence>